<dbReference type="RefSeq" id="WP_068359631.1">
    <property type="nucleotide sequence ID" value="NZ_CP019337.1"/>
</dbReference>
<feature type="domain" description="Intradiol ring-cleavage dioxygenases" evidence="4">
    <location>
        <begin position="22"/>
        <end position="162"/>
    </location>
</feature>
<reference evidence="6" key="1">
    <citation type="submission" date="2016-02" db="EMBL/GenBank/DDBJ databases">
        <title>Paenibacillus sp. LPB0068, isolated from Crassostrea gigas.</title>
        <authorList>
            <person name="Shin S.-K."/>
            <person name="Yi H."/>
        </authorList>
    </citation>
    <scope>NUCLEOTIDE SEQUENCE [LARGE SCALE GENOMIC DNA]</scope>
    <source>
        <strain evidence="6">KCTC 23969</strain>
    </source>
</reference>
<dbReference type="PANTHER" id="PTHR33711">
    <property type="entry name" value="DIOXYGENASE, PUTATIVE (AFU_ORTHOLOGUE AFUA_2G02910)-RELATED"/>
    <property type="match status" value="1"/>
</dbReference>
<dbReference type="AlphaFoldDB" id="A0A1B8U2E8"/>
<evidence type="ECO:0000313" key="6">
    <source>
        <dbReference type="Proteomes" id="UP000092612"/>
    </source>
</evidence>
<organism evidence="5 6">
    <name type="scientific">Polaribacter reichenbachii</name>
    <dbReference type="NCBI Taxonomy" id="996801"/>
    <lineage>
        <taxon>Bacteria</taxon>
        <taxon>Pseudomonadati</taxon>
        <taxon>Bacteroidota</taxon>
        <taxon>Flavobacteriia</taxon>
        <taxon>Flavobacteriales</taxon>
        <taxon>Flavobacteriaceae</taxon>
    </lineage>
</organism>
<dbReference type="CDD" id="cd00421">
    <property type="entry name" value="intradiol_dioxygenase"/>
    <property type="match status" value="1"/>
</dbReference>
<dbReference type="GO" id="GO:0008199">
    <property type="term" value="F:ferric iron binding"/>
    <property type="evidence" value="ECO:0007669"/>
    <property type="project" value="InterPro"/>
</dbReference>
<comment type="similarity">
    <text evidence="1">Belongs to the intradiol ring-cleavage dioxygenase family.</text>
</comment>
<evidence type="ECO:0000256" key="1">
    <source>
        <dbReference type="ARBA" id="ARBA00007825"/>
    </source>
</evidence>
<dbReference type="STRING" id="996801.BW723_14200"/>
<evidence type="ECO:0000259" key="4">
    <source>
        <dbReference type="Pfam" id="PF00775"/>
    </source>
</evidence>
<name>A0A1B8U2E8_9FLAO</name>
<accession>A0A1B8U2E8</accession>
<dbReference type="InterPro" id="IPR000627">
    <property type="entry name" value="Intradiol_dOase_C"/>
</dbReference>
<dbReference type="Gene3D" id="2.60.130.10">
    <property type="entry name" value="Aromatic compound dioxygenase"/>
    <property type="match status" value="1"/>
</dbReference>
<proteinExistence type="inferred from homology"/>
<dbReference type="InterPro" id="IPR050770">
    <property type="entry name" value="Intradiol_RC_Dioxygenase"/>
</dbReference>
<dbReference type="PANTHER" id="PTHR33711:SF7">
    <property type="entry name" value="INTRADIOL RING-CLEAVAGE DIOXYGENASES DOMAIN-CONTAINING PROTEIN-RELATED"/>
    <property type="match status" value="1"/>
</dbReference>
<evidence type="ECO:0000256" key="2">
    <source>
        <dbReference type="ARBA" id="ARBA00022964"/>
    </source>
</evidence>
<sequence length="176" mass="20093">MNKPSWSGAFEAPKDVSWRTTIPPKSEPGEKLIISGTVYFPDGKTPAKDVIVYVYHTNNKGIYPKKGNESGHGKYHGYLRGWMKTDTNGKYEFETIRPAPYETHDGEPAHIHYTIEHPEYPEYWLTGLWFSDDPRVASYLDKIERDGGLSNITTLTKADNNILRGSRNIILQKFTD</sequence>
<evidence type="ECO:0000256" key="3">
    <source>
        <dbReference type="ARBA" id="ARBA00023002"/>
    </source>
</evidence>
<dbReference type="GO" id="GO:0016702">
    <property type="term" value="F:oxidoreductase activity, acting on single donors with incorporation of molecular oxygen, incorporation of two atoms of oxygen"/>
    <property type="evidence" value="ECO:0007669"/>
    <property type="project" value="InterPro"/>
</dbReference>
<dbReference type="InterPro" id="IPR015889">
    <property type="entry name" value="Intradiol_dOase_core"/>
</dbReference>
<comment type="caution">
    <text evidence="5">The sequence shown here is derived from an EMBL/GenBank/DDBJ whole genome shotgun (WGS) entry which is preliminary data.</text>
</comment>
<dbReference type="Proteomes" id="UP000092612">
    <property type="component" value="Unassembled WGS sequence"/>
</dbReference>
<gene>
    <name evidence="5" type="ORF">LPB301_07115</name>
</gene>
<keyword evidence="3" id="KW-0560">Oxidoreductase</keyword>
<dbReference type="SUPFAM" id="SSF49482">
    <property type="entry name" value="Aromatic compound dioxygenase"/>
    <property type="match status" value="1"/>
</dbReference>
<dbReference type="KEGG" id="prn:BW723_14200"/>
<protein>
    <recommendedName>
        <fullName evidence="4">Intradiol ring-cleavage dioxygenases domain-containing protein</fullName>
    </recommendedName>
</protein>
<keyword evidence="2" id="KW-0223">Dioxygenase</keyword>
<dbReference type="Pfam" id="PF00775">
    <property type="entry name" value="Dioxygenase_C"/>
    <property type="match status" value="1"/>
</dbReference>
<keyword evidence="6" id="KW-1185">Reference proteome</keyword>
<dbReference type="EMBL" id="LSFL01000019">
    <property type="protein sequence ID" value="OBY66050.1"/>
    <property type="molecule type" value="Genomic_DNA"/>
</dbReference>
<evidence type="ECO:0000313" key="5">
    <source>
        <dbReference type="EMBL" id="OBY66050.1"/>
    </source>
</evidence>